<dbReference type="SUPFAM" id="SSF53720">
    <property type="entry name" value="ALDH-like"/>
    <property type="match status" value="1"/>
</dbReference>
<dbReference type="PANTHER" id="PTHR42986:SF1">
    <property type="entry name" value="BENZALDEHYDE DEHYDROGENASE YFMT"/>
    <property type="match status" value="1"/>
</dbReference>
<feature type="domain" description="Aldehyde dehydrogenase" evidence="3">
    <location>
        <begin position="21"/>
        <end position="463"/>
    </location>
</feature>
<accession>A0A060TD94</accession>
<dbReference type="GO" id="GO:0016620">
    <property type="term" value="F:oxidoreductase activity, acting on the aldehyde or oxo group of donors, NAD or NADP as acceptor"/>
    <property type="evidence" value="ECO:0007669"/>
    <property type="project" value="InterPro"/>
</dbReference>
<protein>
    <submittedName>
        <fullName evidence="4">ARAD1D41382p</fullName>
    </submittedName>
</protein>
<keyword evidence="2" id="KW-0520">NAD</keyword>
<sequence length="469" mass="49958">MPETRIVPTVINGQRRTEGPRFAVNSPLGSEASIKVEARLTPTSELLEACKVAHEARSKWAQVIPDKKRDIFYDAAKILEKKVPELKEVIQSEMGMHPAIVELLCGDAVSILKELGSLIATHPHGTVPVPGKGRSALVYREPVGAVLGIAPWNAPPPLSIRASACPIAAGCPVVLKTSERCPLSHYLVLSSLLDAGLPDGVLNIVHVDEKDVPEAVATMIAQDEIRKINFTGSTGVGRKIAIEAAKNLKPITLELGGKTAVMVDEDADLDEAAKTFLIGGWANAGQICMSTDRVYVVDKVHDKLLTAIEKAGKELLNGSPVISPLVSKDAENRVQALAAQAKEGGAKEVVGDGYRIVLANVPKGADITTQEIFGPLIYVEKVSNLEQAVDICNHGEYGLNCAIWTGNVGRGLQLARKVECGGIHINGNSVFDHGTIPHGGVKGSGYGRFGGHWGLDEFSFVKCITIPEI</sequence>
<evidence type="ECO:0000259" key="3">
    <source>
        <dbReference type="Pfam" id="PF00171"/>
    </source>
</evidence>
<dbReference type="AlphaFoldDB" id="A0A060TD94"/>
<evidence type="ECO:0000256" key="1">
    <source>
        <dbReference type="ARBA" id="ARBA00009986"/>
    </source>
</evidence>
<comment type="similarity">
    <text evidence="1">Belongs to the aldehyde dehydrogenase family.</text>
</comment>
<dbReference type="Pfam" id="PF00171">
    <property type="entry name" value="Aldedh"/>
    <property type="match status" value="1"/>
</dbReference>
<name>A0A060TD94_BLAAD</name>
<dbReference type="InterPro" id="IPR016161">
    <property type="entry name" value="Ald_DH/histidinol_DH"/>
</dbReference>
<proteinExistence type="inferred from homology"/>
<dbReference type="EMBL" id="HG937694">
    <property type="protein sequence ID" value="CDP38739.1"/>
    <property type="molecule type" value="Genomic_DNA"/>
</dbReference>
<dbReference type="InterPro" id="IPR016162">
    <property type="entry name" value="Ald_DH_N"/>
</dbReference>
<dbReference type="PANTHER" id="PTHR42986">
    <property type="entry name" value="BENZALDEHYDE DEHYDROGENASE YFMT"/>
    <property type="match status" value="1"/>
</dbReference>
<dbReference type="InterPro" id="IPR015590">
    <property type="entry name" value="Aldehyde_DH_dom"/>
</dbReference>
<dbReference type="PhylomeDB" id="A0A060TD94"/>
<dbReference type="Gene3D" id="3.40.309.10">
    <property type="entry name" value="Aldehyde Dehydrogenase, Chain A, domain 2"/>
    <property type="match status" value="1"/>
</dbReference>
<gene>
    <name evidence="4" type="ORF">GNLVRS02_ARAD1D41382g</name>
</gene>
<evidence type="ECO:0000313" key="4">
    <source>
        <dbReference type="EMBL" id="CDP38739.1"/>
    </source>
</evidence>
<dbReference type="InterPro" id="IPR016163">
    <property type="entry name" value="Ald_DH_C"/>
</dbReference>
<reference evidence="4" key="2">
    <citation type="submission" date="2014-06" db="EMBL/GenBank/DDBJ databases">
        <title>The complete genome of Blastobotrys (Arxula) adeninivorans LS3 - a yeast of biotechnological interest.</title>
        <authorList>
            <person name="Kunze G."/>
            <person name="Gaillardin C."/>
            <person name="Czernicka M."/>
            <person name="Durrens P."/>
            <person name="Martin T."/>
            <person name="Boer E."/>
            <person name="Gabaldon T."/>
            <person name="Cruz J."/>
            <person name="Talla E."/>
            <person name="Marck C."/>
            <person name="Goffeau A."/>
            <person name="Barbe V."/>
            <person name="Baret P."/>
            <person name="Baronian K."/>
            <person name="Beier S."/>
            <person name="Bleykasten C."/>
            <person name="Bode R."/>
            <person name="Casaregola S."/>
            <person name="Despons L."/>
            <person name="Fairhead C."/>
            <person name="Giersberg M."/>
            <person name="Gierski P."/>
            <person name="Hahnel U."/>
            <person name="Hartmann A."/>
            <person name="Jankowska D."/>
            <person name="Jubin C."/>
            <person name="Jung P."/>
            <person name="Lafontaine I."/>
            <person name="Leh-Louis V."/>
            <person name="Lemaire M."/>
            <person name="Marcet-Houben M."/>
            <person name="Mascher M."/>
            <person name="Morel G."/>
            <person name="Richard G.-F."/>
            <person name="Riechen J."/>
            <person name="Sacerdot C."/>
            <person name="Sarkar A."/>
            <person name="Savel G."/>
            <person name="Schacherer J."/>
            <person name="Sherman D."/>
            <person name="Straub M.-L."/>
            <person name="Stein N."/>
            <person name="Thierry A."/>
            <person name="Trautwein-Schult A."/>
            <person name="Westhof E."/>
            <person name="Worch S."/>
            <person name="Dujon B."/>
            <person name="Souciet J.-L."/>
            <person name="Wincker P."/>
            <person name="Scholz U."/>
            <person name="Neuveglise N."/>
        </authorList>
    </citation>
    <scope>NUCLEOTIDE SEQUENCE</scope>
    <source>
        <strain evidence="4">LS3</strain>
    </source>
</reference>
<dbReference type="Gene3D" id="3.40.605.10">
    <property type="entry name" value="Aldehyde Dehydrogenase, Chain A, domain 1"/>
    <property type="match status" value="1"/>
</dbReference>
<evidence type="ECO:0000256" key="2">
    <source>
        <dbReference type="ARBA" id="ARBA00023027"/>
    </source>
</evidence>
<reference evidence="4" key="1">
    <citation type="submission" date="2014-02" db="EMBL/GenBank/DDBJ databases">
        <authorList>
            <person name="Genoscope - CEA"/>
        </authorList>
    </citation>
    <scope>NUCLEOTIDE SEQUENCE</scope>
    <source>
        <strain evidence="4">LS3</strain>
    </source>
</reference>
<organism evidence="4">
    <name type="scientific">Blastobotrys adeninivorans</name>
    <name type="common">Yeast</name>
    <name type="synonym">Arxula adeninivorans</name>
    <dbReference type="NCBI Taxonomy" id="409370"/>
    <lineage>
        <taxon>Eukaryota</taxon>
        <taxon>Fungi</taxon>
        <taxon>Dikarya</taxon>
        <taxon>Ascomycota</taxon>
        <taxon>Saccharomycotina</taxon>
        <taxon>Dipodascomycetes</taxon>
        <taxon>Dipodascales</taxon>
        <taxon>Trichomonascaceae</taxon>
        <taxon>Blastobotrys</taxon>
    </lineage>
</organism>